<comment type="caution">
    <text evidence="1">The sequence shown here is derived from an EMBL/GenBank/DDBJ whole genome shotgun (WGS) entry which is preliminary data.</text>
</comment>
<proteinExistence type="predicted"/>
<accession>A0ACB5PRW7</accession>
<name>A0ACB5PRW7_9BACT</name>
<dbReference type="EMBL" id="BMFN01000002">
    <property type="protein sequence ID" value="GGF65858.1"/>
    <property type="molecule type" value="Genomic_DNA"/>
</dbReference>
<protein>
    <submittedName>
        <fullName evidence="1">Uncharacterized protein</fullName>
    </submittedName>
</protein>
<dbReference type="Proteomes" id="UP000605392">
    <property type="component" value="Unassembled WGS sequence"/>
</dbReference>
<sequence>MDYLQLMPAVWRLRFPKDTEIDFIQHYEETNIRTIKISLAFGFVLYSSFGILDIFSAPNSTATAWFYRFGIGSPTLLLIVIITHIKALRSYLQQIISGGCIVAAITVSLIIKKTDPSELAHTHYYVGLIIIMMFTGSWARLKFWYAFVSNTLIISIYFVVLVTDGHSIHNRLLIINNGMMLLSAHFVSALTCYFFEVNSRIDFLQRRTIEAEKNKSNAQREELELQAEQLADALNSLENTQAQLVQREKMASLGELTAGIAHEIQNPLNFVNNFAEVSTELAAELQAEAAQPEPDLLTLREAAEDLRQNQERIQQHGRRAANIVRDMLAHARANSGARVPTDLNALADEHLHLAYHSLRAKDPQFNAALTTHFDPALGPVEAIPEALSRVMVNLFNNAFYALQQRKKTEVNGYRPEVQVYTHRSNGRVEVRVRDNGLGIPAPIRDKIFQPFFTTKPTGEGTGLGLSLSYDIITQGHGGTLTVDSQEGEFTEFTIELPQSPAPEKAPQTQAQQGRQDAPVEQIQLPD</sequence>
<reference evidence="1 2" key="1">
    <citation type="journal article" date="2019" name="Int. J. Syst. Evol. Microbiol.">
        <title>The Global Catalogue of Microorganisms (GCM) 10K type strain sequencing project: providing services to taxonomists for standard genome sequencing and annotation.</title>
        <authorList>
            <consortium name="The Broad Institute Genomics Platform"/>
            <consortium name="The Broad Institute Genome Sequencing Center for Infectious Disease"/>
            <person name="Wu L."/>
            <person name="Ma J."/>
        </authorList>
    </citation>
    <scope>NUCLEOTIDE SEQUENCE [LARGE SCALE GENOMIC DNA]</scope>
    <source>
        <strain evidence="1 2">CGMCC 1.12720</strain>
    </source>
</reference>
<gene>
    <name evidence="1" type="ORF">GCM10011375_21080</name>
</gene>
<evidence type="ECO:0000313" key="1">
    <source>
        <dbReference type="EMBL" id="GGF65858.1"/>
    </source>
</evidence>
<organism evidence="1 2">
    <name type="scientific">Hymenobacter qilianensis</name>
    <dbReference type="NCBI Taxonomy" id="1385715"/>
    <lineage>
        <taxon>Bacteria</taxon>
        <taxon>Pseudomonadati</taxon>
        <taxon>Bacteroidota</taxon>
        <taxon>Cytophagia</taxon>
        <taxon>Cytophagales</taxon>
        <taxon>Hymenobacteraceae</taxon>
        <taxon>Hymenobacter</taxon>
    </lineage>
</organism>
<evidence type="ECO:0000313" key="2">
    <source>
        <dbReference type="Proteomes" id="UP000605392"/>
    </source>
</evidence>
<keyword evidence="2" id="KW-1185">Reference proteome</keyword>